<dbReference type="HOGENOM" id="CLU_444208_0_0_1"/>
<keyword evidence="5" id="KW-0805">Transcription regulation</keyword>
<dbReference type="SMART" id="SM00355">
    <property type="entry name" value="ZnF_C2H2"/>
    <property type="match status" value="2"/>
</dbReference>
<evidence type="ECO:0000256" key="6">
    <source>
        <dbReference type="ARBA" id="ARBA00023163"/>
    </source>
</evidence>
<gene>
    <name evidence="11" type="ORF">M408DRAFT_240392</name>
</gene>
<proteinExistence type="predicted"/>
<feature type="domain" description="C2H2-type" evidence="10">
    <location>
        <begin position="229"/>
        <end position="259"/>
    </location>
</feature>
<dbReference type="PANTHER" id="PTHR46179:SF13">
    <property type="entry name" value="C2H2-TYPE DOMAIN-CONTAINING PROTEIN"/>
    <property type="match status" value="1"/>
</dbReference>
<dbReference type="PROSITE" id="PS00028">
    <property type="entry name" value="ZINC_FINGER_C2H2_1"/>
    <property type="match status" value="2"/>
</dbReference>
<dbReference type="GO" id="GO:0006357">
    <property type="term" value="P:regulation of transcription by RNA polymerase II"/>
    <property type="evidence" value="ECO:0007669"/>
    <property type="project" value="TreeGrafter"/>
</dbReference>
<feature type="compositionally biased region" description="Acidic residues" evidence="9">
    <location>
        <begin position="38"/>
        <end position="54"/>
    </location>
</feature>
<evidence type="ECO:0000313" key="11">
    <source>
        <dbReference type="EMBL" id="KIM31901.1"/>
    </source>
</evidence>
<dbReference type="GO" id="GO:0008270">
    <property type="term" value="F:zinc ion binding"/>
    <property type="evidence" value="ECO:0007669"/>
    <property type="project" value="UniProtKB-KW"/>
</dbReference>
<dbReference type="PANTHER" id="PTHR46179">
    <property type="entry name" value="ZINC FINGER PROTEIN"/>
    <property type="match status" value="1"/>
</dbReference>
<feature type="compositionally biased region" description="Basic residues" evidence="9">
    <location>
        <begin position="444"/>
        <end position="457"/>
    </location>
</feature>
<evidence type="ECO:0000256" key="8">
    <source>
        <dbReference type="PROSITE-ProRule" id="PRU00042"/>
    </source>
</evidence>
<evidence type="ECO:0000259" key="10">
    <source>
        <dbReference type="PROSITE" id="PS50157"/>
    </source>
</evidence>
<dbReference type="EMBL" id="KN824281">
    <property type="protein sequence ID" value="KIM31901.1"/>
    <property type="molecule type" value="Genomic_DNA"/>
</dbReference>
<feature type="region of interest" description="Disordered" evidence="9">
    <location>
        <begin position="1"/>
        <end position="165"/>
    </location>
</feature>
<dbReference type="InterPro" id="IPR013087">
    <property type="entry name" value="Znf_C2H2_type"/>
</dbReference>
<feature type="compositionally biased region" description="Pro residues" evidence="9">
    <location>
        <begin position="589"/>
        <end position="598"/>
    </location>
</feature>
<dbReference type="InterPro" id="IPR036236">
    <property type="entry name" value="Znf_C2H2_sf"/>
</dbReference>
<feature type="compositionally biased region" description="Acidic residues" evidence="9">
    <location>
        <begin position="129"/>
        <end position="142"/>
    </location>
</feature>
<keyword evidence="6" id="KW-0804">Transcription</keyword>
<dbReference type="AlphaFoldDB" id="A0A0C3BK79"/>
<feature type="region of interest" description="Disordered" evidence="9">
    <location>
        <begin position="385"/>
        <end position="478"/>
    </location>
</feature>
<feature type="compositionally biased region" description="Low complexity" evidence="9">
    <location>
        <begin position="385"/>
        <end position="398"/>
    </location>
</feature>
<accession>A0A0C3BK79</accession>
<dbReference type="Pfam" id="PF00096">
    <property type="entry name" value="zf-C2H2"/>
    <property type="match status" value="2"/>
</dbReference>
<feature type="compositionally biased region" description="Polar residues" evidence="9">
    <location>
        <begin position="422"/>
        <end position="440"/>
    </location>
</feature>
<feature type="compositionally biased region" description="Polar residues" evidence="9">
    <location>
        <begin position="78"/>
        <end position="90"/>
    </location>
</feature>
<evidence type="ECO:0000313" key="12">
    <source>
        <dbReference type="Proteomes" id="UP000054097"/>
    </source>
</evidence>
<evidence type="ECO:0000256" key="9">
    <source>
        <dbReference type="SAM" id="MobiDB-lite"/>
    </source>
</evidence>
<comment type="subcellular location">
    <subcellularLocation>
        <location evidence="1">Nucleus</location>
    </subcellularLocation>
</comment>
<feature type="compositionally biased region" description="Polar residues" evidence="9">
    <location>
        <begin position="458"/>
        <end position="476"/>
    </location>
</feature>
<feature type="compositionally biased region" description="Polar residues" evidence="9">
    <location>
        <begin position="1"/>
        <end position="11"/>
    </location>
</feature>
<name>A0A0C3BK79_SERVB</name>
<keyword evidence="3 8" id="KW-0863">Zinc-finger</keyword>
<evidence type="ECO:0000256" key="7">
    <source>
        <dbReference type="ARBA" id="ARBA00023242"/>
    </source>
</evidence>
<dbReference type="InterPro" id="IPR051061">
    <property type="entry name" value="Zinc_finger_trans_reg"/>
</dbReference>
<dbReference type="Proteomes" id="UP000054097">
    <property type="component" value="Unassembled WGS sequence"/>
</dbReference>
<dbReference type="STRING" id="933852.A0A0C3BK79"/>
<feature type="compositionally biased region" description="Polar residues" evidence="9">
    <location>
        <begin position="605"/>
        <end position="615"/>
    </location>
</feature>
<dbReference type="Gene3D" id="3.30.160.60">
    <property type="entry name" value="Classic Zinc Finger"/>
    <property type="match status" value="2"/>
</dbReference>
<sequence>MSTTDISQGKGNTPIEHDPDKLYMDVHGGPLHGSVDGADAESDLDAAGDEDDEINNVQNETIQTIDEGEAVTEKNDEPVSQSMELDSVTVQARARLRSRANLKKRIPTPDELESEEDDGLPRKVRASTESEEDGEDELDSEAEQPRAHGKRGKGEPGPSTKKITSVQDLPMYAQHAYVASTYGLPKLPIPMVLLPGLRSRKPPPIPIPELTKRSRGRHVAAAEDDGRKYHCTVAGCDKRFARGEHLKRHIRSIHTHEKPHQCPYPGCLRGFSRTDNMMQHMRTHDDWPDDEAAAQLLADAEKKAGKKSTAIAGLPSDKDFNPFAPMMPFPWQMQMPPTFLKWAQQTGITPFIPFMPPPLAAGTSGKDVLPDDMDLDAELALSDPAATTTNEETPAQPELVGTAETGTLEPESADSPSKIDNESSTISPNLTTLSTATSQDTPTKGKKTPTKSKHKTSRGTSKSTAPSSSVPNSPTEGVSDVAMDISMSAGMMNPLLSGMGMGMGMGAWGMPPGMQFPFMPMPPQMGPAGVPFPPPAIAIPIPVGTPLPHPSQLPPNAQLIPDAKGGHTIIIPPPPSPWGMPFPPGMLPMPMPMPPPSSTPTSPTLDSNTAKSPSV</sequence>
<evidence type="ECO:0000256" key="1">
    <source>
        <dbReference type="ARBA" id="ARBA00004123"/>
    </source>
</evidence>
<keyword evidence="12" id="KW-1185">Reference proteome</keyword>
<organism evidence="11 12">
    <name type="scientific">Serendipita vermifera MAFF 305830</name>
    <dbReference type="NCBI Taxonomy" id="933852"/>
    <lineage>
        <taxon>Eukaryota</taxon>
        <taxon>Fungi</taxon>
        <taxon>Dikarya</taxon>
        <taxon>Basidiomycota</taxon>
        <taxon>Agaricomycotina</taxon>
        <taxon>Agaricomycetes</taxon>
        <taxon>Sebacinales</taxon>
        <taxon>Serendipitaceae</taxon>
        <taxon>Serendipita</taxon>
    </lineage>
</organism>
<dbReference type="SUPFAM" id="SSF57667">
    <property type="entry name" value="beta-beta-alpha zinc fingers"/>
    <property type="match status" value="1"/>
</dbReference>
<keyword evidence="7" id="KW-0539">Nucleus</keyword>
<evidence type="ECO:0000256" key="4">
    <source>
        <dbReference type="ARBA" id="ARBA00022833"/>
    </source>
</evidence>
<feature type="compositionally biased region" description="Polar residues" evidence="9">
    <location>
        <begin position="55"/>
        <end position="64"/>
    </location>
</feature>
<feature type="domain" description="C2H2-type" evidence="10">
    <location>
        <begin position="260"/>
        <end position="284"/>
    </location>
</feature>
<keyword evidence="4" id="KW-0862">Zinc</keyword>
<reference evidence="12" key="2">
    <citation type="submission" date="2015-01" db="EMBL/GenBank/DDBJ databases">
        <title>Evolutionary Origins and Diversification of the Mycorrhizal Mutualists.</title>
        <authorList>
            <consortium name="DOE Joint Genome Institute"/>
            <consortium name="Mycorrhizal Genomics Consortium"/>
            <person name="Kohler A."/>
            <person name="Kuo A."/>
            <person name="Nagy L.G."/>
            <person name="Floudas D."/>
            <person name="Copeland A."/>
            <person name="Barry K.W."/>
            <person name="Cichocki N."/>
            <person name="Veneault-Fourrey C."/>
            <person name="LaButti K."/>
            <person name="Lindquist E.A."/>
            <person name="Lipzen A."/>
            <person name="Lundell T."/>
            <person name="Morin E."/>
            <person name="Murat C."/>
            <person name="Riley R."/>
            <person name="Ohm R."/>
            <person name="Sun H."/>
            <person name="Tunlid A."/>
            <person name="Henrissat B."/>
            <person name="Grigoriev I.V."/>
            <person name="Hibbett D.S."/>
            <person name="Martin F."/>
        </authorList>
    </citation>
    <scope>NUCLEOTIDE SEQUENCE [LARGE SCALE GENOMIC DNA]</scope>
    <source>
        <strain evidence="12">MAFF 305830</strain>
    </source>
</reference>
<evidence type="ECO:0000256" key="3">
    <source>
        <dbReference type="ARBA" id="ARBA00022771"/>
    </source>
</evidence>
<feature type="compositionally biased region" description="Basic residues" evidence="9">
    <location>
        <begin position="94"/>
        <end position="106"/>
    </location>
</feature>
<dbReference type="PROSITE" id="PS50157">
    <property type="entry name" value="ZINC_FINGER_C2H2_2"/>
    <property type="match status" value="2"/>
</dbReference>
<dbReference type="GO" id="GO:0005634">
    <property type="term" value="C:nucleus"/>
    <property type="evidence" value="ECO:0007669"/>
    <property type="project" value="UniProtKB-SubCell"/>
</dbReference>
<feature type="compositionally biased region" description="Basic and acidic residues" evidence="9">
    <location>
        <begin position="15"/>
        <end position="24"/>
    </location>
</feature>
<feature type="region of interest" description="Disordered" evidence="9">
    <location>
        <begin position="589"/>
        <end position="615"/>
    </location>
</feature>
<reference evidence="11 12" key="1">
    <citation type="submission" date="2014-04" db="EMBL/GenBank/DDBJ databases">
        <authorList>
            <consortium name="DOE Joint Genome Institute"/>
            <person name="Kuo A."/>
            <person name="Zuccaro A."/>
            <person name="Kohler A."/>
            <person name="Nagy L.G."/>
            <person name="Floudas D."/>
            <person name="Copeland A."/>
            <person name="Barry K.W."/>
            <person name="Cichocki N."/>
            <person name="Veneault-Fourrey C."/>
            <person name="LaButti K."/>
            <person name="Lindquist E.A."/>
            <person name="Lipzen A."/>
            <person name="Lundell T."/>
            <person name="Morin E."/>
            <person name="Murat C."/>
            <person name="Sun H."/>
            <person name="Tunlid A."/>
            <person name="Henrissat B."/>
            <person name="Grigoriev I.V."/>
            <person name="Hibbett D.S."/>
            <person name="Martin F."/>
            <person name="Nordberg H.P."/>
            <person name="Cantor M.N."/>
            <person name="Hua S.X."/>
        </authorList>
    </citation>
    <scope>NUCLEOTIDE SEQUENCE [LARGE SCALE GENOMIC DNA]</scope>
    <source>
        <strain evidence="11 12">MAFF 305830</strain>
    </source>
</reference>
<evidence type="ECO:0000256" key="5">
    <source>
        <dbReference type="ARBA" id="ARBA00023015"/>
    </source>
</evidence>
<keyword evidence="2" id="KW-0479">Metal-binding</keyword>
<dbReference type="OrthoDB" id="6365676at2759"/>
<protein>
    <recommendedName>
        <fullName evidence="10">C2H2-type domain-containing protein</fullName>
    </recommendedName>
</protein>
<evidence type="ECO:0000256" key="2">
    <source>
        <dbReference type="ARBA" id="ARBA00022723"/>
    </source>
</evidence>